<evidence type="ECO:0000313" key="2">
    <source>
        <dbReference type="EMBL" id="SMQ52962.1"/>
    </source>
</evidence>
<dbReference type="AlphaFoldDB" id="A0A1X7RZU8"/>
<reference evidence="2 3" key="1">
    <citation type="submission" date="2016-06" db="EMBL/GenBank/DDBJ databases">
        <authorList>
            <person name="Kjaerup R.B."/>
            <person name="Dalgaard T.S."/>
            <person name="Juul-Madsen H.R."/>
        </authorList>
    </citation>
    <scope>NUCLEOTIDE SEQUENCE [LARGE SCALE GENOMIC DNA]</scope>
</reference>
<evidence type="ECO:0000256" key="1">
    <source>
        <dbReference type="SAM" id="MobiDB-lite"/>
    </source>
</evidence>
<name>A0A1X7RZU8_ZYMT9</name>
<sequence length="162" mass="16778">MDTAHTYGTRGKLNFGMGSTDSSKKESRKSPPPPSKGSKKTRMGKRARCTDQGTAAPAAAAAATTSTGGTALPAAPTQAVNPAAQPTTEAITPVDRRAGGLQYAPADTSNQALMSLPIRDSGSLQGRATQVPVKVQGTGEEDSSEQESEEDDVEQEEQDDSE</sequence>
<proteinExistence type="predicted"/>
<feature type="region of interest" description="Disordered" evidence="1">
    <location>
        <begin position="1"/>
        <end position="162"/>
    </location>
</feature>
<evidence type="ECO:0000313" key="3">
    <source>
        <dbReference type="Proteomes" id="UP000215127"/>
    </source>
</evidence>
<feature type="compositionally biased region" description="Basic residues" evidence="1">
    <location>
        <begin position="37"/>
        <end position="47"/>
    </location>
</feature>
<feature type="compositionally biased region" description="Low complexity" evidence="1">
    <location>
        <begin position="53"/>
        <end position="79"/>
    </location>
</feature>
<dbReference type="EMBL" id="LT853698">
    <property type="protein sequence ID" value="SMQ52962.1"/>
    <property type="molecule type" value="Genomic_DNA"/>
</dbReference>
<gene>
    <name evidence="2" type="ORF">ZT3D7_G8115</name>
</gene>
<organism evidence="2 3">
    <name type="scientific">Zymoseptoria tritici (strain ST99CH_3D7)</name>
    <dbReference type="NCBI Taxonomy" id="1276538"/>
    <lineage>
        <taxon>Eukaryota</taxon>
        <taxon>Fungi</taxon>
        <taxon>Dikarya</taxon>
        <taxon>Ascomycota</taxon>
        <taxon>Pezizomycotina</taxon>
        <taxon>Dothideomycetes</taxon>
        <taxon>Dothideomycetidae</taxon>
        <taxon>Mycosphaerellales</taxon>
        <taxon>Mycosphaerellaceae</taxon>
        <taxon>Zymoseptoria</taxon>
    </lineage>
</organism>
<dbReference type="Proteomes" id="UP000215127">
    <property type="component" value="Chromosome 7"/>
</dbReference>
<feature type="compositionally biased region" description="Acidic residues" evidence="1">
    <location>
        <begin position="139"/>
        <end position="162"/>
    </location>
</feature>
<accession>A0A1X7RZU8</accession>
<protein>
    <submittedName>
        <fullName evidence="2">Uncharacterized protein</fullName>
    </submittedName>
</protein>
<keyword evidence="3" id="KW-1185">Reference proteome</keyword>